<evidence type="ECO:0000313" key="1">
    <source>
        <dbReference type="EMBL" id="XDJ48313.1"/>
    </source>
</evidence>
<name>A0AB39D203_9BURK</name>
<protein>
    <submittedName>
        <fullName evidence="1">Uncharacterized protein</fullName>
    </submittedName>
</protein>
<organism evidence="1">
    <name type="scientific">Castellaniella ginsengisoli</name>
    <dbReference type="NCBI Taxonomy" id="546114"/>
    <lineage>
        <taxon>Bacteria</taxon>
        <taxon>Pseudomonadati</taxon>
        <taxon>Pseudomonadota</taxon>
        <taxon>Betaproteobacteria</taxon>
        <taxon>Burkholderiales</taxon>
        <taxon>Alcaligenaceae</taxon>
        <taxon>Castellaniella</taxon>
    </lineage>
</organism>
<accession>A0AB39D203</accession>
<gene>
    <name evidence="1" type="ORF">ABRZ04_04420</name>
</gene>
<reference evidence="1" key="1">
    <citation type="submission" date="2024-05" db="EMBL/GenBank/DDBJ databases">
        <authorList>
            <person name="Luo Y.-C."/>
            <person name="Nicholds J."/>
            <person name="Mortimer T."/>
            <person name="Maboni G."/>
        </authorList>
    </citation>
    <scope>NUCLEOTIDE SEQUENCE</scope>
    <source>
        <strain evidence="1">151836</strain>
    </source>
</reference>
<dbReference type="EMBL" id="CP158254">
    <property type="protein sequence ID" value="XDJ48313.1"/>
    <property type="molecule type" value="Genomic_DNA"/>
</dbReference>
<proteinExistence type="predicted"/>
<sequence>MMQYPSFVRAEIENWIAWCWAGESPEPREPSRCYSAERAYRINDSNSEDPDPLPPKPIIHAGNAERVQAIFDRLPTLTRCVLRYEYTQRSAFDQYERSVEMHEGEMRPVWIRVGNNRRQRARTDLKITRDQYLACLDEFKIEIFKEFECEVCA</sequence>
<dbReference type="RefSeq" id="WP_368640465.1">
    <property type="nucleotide sequence ID" value="NZ_CP158254.1"/>
</dbReference>
<dbReference type="AlphaFoldDB" id="A0AB39D203"/>